<reference evidence="3" key="1">
    <citation type="submission" date="2025-08" db="UniProtKB">
        <authorList>
            <consortium name="Ensembl"/>
        </authorList>
    </citation>
    <scope>IDENTIFICATION</scope>
</reference>
<dbReference type="Proteomes" id="UP000265000">
    <property type="component" value="Unplaced"/>
</dbReference>
<dbReference type="InterPro" id="IPR016024">
    <property type="entry name" value="ARM-type_fold"/>
</dbReference>
<proteinExistence type="inferred from homology"/>
<dbReference type="GO" id="GO:0008278">
    <property type="term" value="C:cohesin complex"/>
    <property type="evidence" value="ECO:0007669"/>
    <property type="project" value="TreeGrafter"/>
</dbReference>
<dbReference type="Pfam" id="PF21581">
    <property type="entry name" value="SCD"/>
    <property type="match status" value="1"/>
</dbReference>
<feature type="domain" description="SCD" evidence="2">
    <location>
        <begin position="28"/>
        <end position="113"/>
    </location>
</feature>
<dbReference type="PROSITE" id="PS51425">
    <property type="entry name" value="SCD"/>
    <property type="match status" value="1"/>
</dbReference>
<reference evidence="3" key="2">
    <citation type="submission" date="2025-09" db="UniProtKB">
        <authorList>
            <consortium name="Ensembl"/>
        </authorList>
    </citation>
    <scope>IDENTIFICATION</scope>
</reference>
<dbReference type="GO" id="GO:0005634">
    <property type="term" value="C:nucleus"/>
    <property type="evidence" value="ECO:0007669"/>
    <property type="project" value="TreeGrafter"/>
</dbReference>
<evidence type="ECO:0000313" key="3">
    <source>
        <dbReference type="Ensembl" id="ENSFHEP00000008834.1"/>
    </source>
</evidence>
<accession>A0A3Q2P8P9</accession>
<evidence type="ECO:0000256" key="1">
    <source>
        <dbReference type="ARBA" id="ARBA00005486"/>
    </source>
</evidence>
<name>A0A3Q2P8P9_FUNHE</name>
<dbReference type="GO" id="GO:0003682">
    <property type="term" value="F:chromatin binding"/>
    <property type="evidence" value="ECO:0007669"/>
    <property type="project" value="TreeGrafter"/>
</dbReference>
<dbReference type="PANTHER" id="PTHR11199:SF2">
    <property type="entry name" value="COHESIN SUBUNIT SA"/>
    <property type="match status" value="1"/>
</dbReference>
<comment type="similarity">
    <text evidence="1">Belongs to the SCC3 family.</text>
</comment>
<dbReference type="Ensembl" id="ENSFHET00000001487.1">
    <property type="protein sequence ID" value="ENSFHEP00000008834.1"/>
    <property type="gene ID" value="ENSFHEG00000010131.1"/>
</dbReference>
<dbReference type="AlphaFoldDB" id="A0A3Q2P8P9"/>
<dbReference type="SUPFAM" id="SSF48371">
    <property type="entry name" value="ARM repeat"/>
    <property type="match status" value="1"/>
</dbReference>
<protein>
    <submittedName>
        <fullName evidence="3">Si:ch211-269e2.1</fullName>
    </submittedName>
</protein>
<dbReference type="GO" id="GO:0000785">
    <property type="term" value="C:chromatin"/>
    <property type="evidence" value="ECO:0007669"/>
    <property type="project" value="TreeGrafter"/>
</dbReference>
<sequence>MFTITLIFVWNARYSILIKVCAIILYPSVCLCRDMLPEIRSVCMEELGLWMKLYSSEFLNDSYLKYIGWMMHDKVPDVRLKCVLALQCLFGDPVLLSKLDLFISRFKLYSMPVTAALLKVQRPLSPIQTNKVLVFTKNFIGLFQDSLCCNPYL</sequence>
<dbReference type="PANTHER" id="PTHR11199">
    <property type="entry name" value="STROMAL ANTIGEN"/>
    <property type="match status" value="1"/>
</dbReference>
<dbReference type="InterPro" id="IPR039662">
    <property type="entry name" value="Cohesin_Scc3/SA"/>
</dbReference>
<keyword evidence="4" id="KW-1185">Reference proteome</keyword>
<dbReference type="GO" id="GO:0007062">
    <property type="term" value="P:sister chromatid cohesion"/>
    <property type="evidence" value="ECO:0007669"/>
    <property type="project" value="TreeGrafter"/>
</dbReference>
<dbReference type="InterPro" id="IPR020839">
    <property type="entry name" value="SCD"/>
</dbReference>
<evidence type="ECO:0000259" key="2">
    <source>
        <dbReference type="PROSITE" id="PS51425"/>
    </source>
</evidence>
<evidence type="ECO:0000313" key="4">
    <source>
        <dbReference type="Proteomes" id="UP000265000"/>
    </source>
</evidence>
<organism evidence="3 4">
    <name type="scientific">Fundulus heteroclitus</name>
    <name type="common">Killifish</name>
    <name type="synonym">Mummichog</name>
    <dbReference type="NCBI Taxonomy" id="8078"/>
    <lineage>
        <taxon>Eukaryota</taxon>
        <taxon>Metazoa</taxon>
        <taxon>Chordata</taxon>
        <taxon>Craniata</taxon>
        <taxon>Vertebrata</taxon>
        <taxon>Euteleostomi</taxon>
        <taxon>Actinopterygii</taxon>
        <taxon>Neopterygii</taxon>
        <taxon>Teleostei</taxon>
        <taxon>Neoteleostei</taxon>
        <taxon>Acanthomorphata</taxon>
        <taxon>Ovalentaria</taxon>
        <taxon>Atherinomorphae</taxon>
        <taxon>Cyprinodontiformes</taxon>
        <taxon>Fundulidae</taxon>
        <taxon>Fundulus</taxon>
    </lineage>
</organism>
<dbReference type="GeneTree" id="ENSGT00950000182972"/>